<evidence type="ECO:0000313" key="3">
    <source>
        <dbReference type="EMBL" id="PJJ63742.1"/>
    </source>
</evidence>
<reference evidence="3 4" key="1">
    <citation type="submission" date="2017-11" db="EMBL/GenBank/DDBJ databases">
        <title>Genomic Encyclopedia of Archaeal and Bacterial Type Strains, Phase II (KMG-II): From Individual Species to Whole Genera.</title>
        <authorList>
            <person name="Goeker M."/>
        </authorList>
    </citation>
    <scope>NUCLEOTIDE SEQUENCE [LARGE SCALE GENOMIC DNA]</scope>
    <source>
        <strain evidence="3 4">DSM 25625</strain>
    </source>
</reference>
<protein>
    <submittedName>
        <fullName evidence="3">Tripartite-type tricarboxylate transporter receptor subunit TctC</fullName>
    </submittedName>
</protein>
<dbReference type="Pfam" id="PF03401">
    <property type="entry name" value="TctC"/>
    <property type="match status" value="1"/>
</dbReference>
<dbReference type="PANTHER" id="PTHR42928:SF5">
    <property type="entry name" value="BLR1237 PROTEIN"/>
    <property type="match status" value="1"/>
</dbReference>
<accession>A0A2M9C092</accession>
<dbReference type="Gene3D" id="3.40.190.10">
    <property type="entry name" value="Periplasmic binding protein-like II"/>
    <property type="match status" value="1"/>
</dbReference>
<comment type="similarity">
    <text evidence="1">Belongs to the UPF0065 (bug) family.</text>
</comment>
<dbReference type="PIRSF" id="PIRSF017082">
    <property type="entry name" value="YflP"/>
    <property type="match status" value="1"/>
</dbReference>
<dbReference type="Proteomes" id="UP000230161">
    <property type="component" value="Unassembled WGS sequence"/>
</dbReference>
<evidence type="ECO:0000256" key="1">
    <source>
        <dbReference type="ARBA" id="ARBA00006987"/>
    </source>
</evidence>
<name>A0A2M9C092_9MICO</name>
<keyword evidence="2" id="KW-0732">Signal</keyword>
<dbReference type="InterPro" id="IPR005064">
    <property type="entry name" value="BUG"/>
</dbReference>
<sequence>MNHHASPILTAPARMTQTGATLRRRIRHAAIAGIAAAAALALAACSSTGSGGEASGGSNYPQHPVQLIVGFAAGGALDLVAREVAKDIPQDFGQSVVVVNQAGDGGVIGASAMLGAKPDGYTAYLGSVAAMAIQPWREGVDVPYKGPDDYTPVAGLLYFPQVLAVSASAPYDTPQDFVDYAKSHPGEIRVGTGGVGTLPDVALQEMIQELSVDITSVPFQGFAQSVPALLGGSIEAIISSPADVAQHVASGDMKIIGSFNDKPIPSLPDVESFTTAGVTYTQNNYYFVLLPKDTPADVTETLQDALKAAIESDSFTTWAEANSAIVQYKDSSELGETLQTDYDRYKKIIGDLGL</sequence>
<gene>
    <name evidence="3" type="ORF">CLV54_1416</name>
</gene>
<dbReference type="CDD" id="cd07012">
    <property type="entry name" value="PBP2_Bug_TTT"/>
    <property type="match status" value="1"/>
</dbReference>
<evidence type="ECO:0000313" key="4">
    <source>
        <dbReference type="Proteomes" id="UP000230161"/>
    </source>
</evidence>
<keyword evidence="3" id="KW-0675">Receptor</keyword>
<feature type="chain" id="PRO_5038879973" evidence="2">
    <location>
        <begin position="44"/>
        <end position="354"/>
    </location>
</feature>
<feature type="signal peptide" evidence="2">
    <location>
        <begin position="1"/>
        <end position="43"/>
    </location>
</feature>
<comment type="caution">
    <text evidence="3">The sequence shown here is derived from an EMBL/GenBank/DDBJ whole genome shotgun (WGS) entry which is preliminary data.</text>
</comment>
<dbReference type="PANTHER" id="PTHR42928">
    <property type="entry name" value="TRICARBOXYLATE-BINDING PROTEIN"/>
    <property type="match status" value="1"/>
</dbReference>
<dbReference type="Gene3D" id="3.40.190.150">
    <property type="entry name" value="Bordetella uptake gene, domain 1"/>
    <property type="match status" value="1"/>
</dbReference>
<organism evidence="3 4">
    <name type="scientific">Compostimonas suwonensis</name>
    <dbReference type="NCBI Taxonomy" id="1048394"/>
    <lineage>
        <taxon>Bacteria</taxon>
        <taxon>Bacillati</taxon>
        <taxon>Actinomycetota</taxon>
        <taxon>Actinomycetes</taxon>
        <taxon>Micrococcales</taxon>
        <taxon>Microbacteriaceae</taxon>
        <taxon>Compostimonas</taxon>
    </lineage>
</organism>
<proteinExistence type="inferred from homology"/>
<keyword evidence="4" id="KW-1185">Reference proteome</keyword>
<dbReference type="AlphaFoldDB" id="A0A2M9C092"/>
<dbReference type="InterPro" id="IPR042100">
    <property type="entry name" value="Bug_dom1"/>
</dbReference>
<evidence type="ECO:0000256" key="2">
    <source>
        <dbReference type="SAM" id="SignalP"/>
    </source>
</evidence>
<dbReference type="SUPFAM" id="SSF53850">
    <property type="entry name" value="Periplasmic binding protein-like II"/>
    <property type="match status" value="1"/>
</dbReference>
<dbReference type="EMBL" id="PGFB01000002">
    <property type="protein sequence ID" value="PJJ63742.1"/>
    <property type="molecule type" value="Genomic_DNA"/>
</dbReference>